<dbReference type="PANTHER" id="PTHR21349">
    <property type="entry name" value="50S RIBOSOMAL PROTEIN L21"/>
    <property type="match status" value="1"/>
</dbReference>
<keyword evidence="2 4" id="KW-0689">Ribosomal protein</keyword>
<dbReference type="GO" id="GO:0019843">
    <property type="term" value="F:rRNA binding"/>
    <property type="evidence" value="ECO:0007669"/>
    <property type="project" value="UniProtKB-UniRule"/>
</dbReference>
<dbReference type="InterPro" id="IPR028909">
    <property type="entry name" value="bL21-like"/>
</dbReference>
<dbReference type="Proteomes" id="UP000008466">
    <property type="component" value="Chromosome"/>
</dbReference>
<evidence type="ECO:0000256" key="1">
    <source>
        <dbReference type="ARBA" id="ARBA00008563"/>
    </source>
</evidence>
<dbReference type="InterPro" id="IPR001787">
    <property type="entry name" value="Ribosomal_bL21"/>
</dbReference>
<dbReference type="NCBIfam" id="TIGR00061">
    <property type="entry name" value="L21"/>
    <property type="match status" value="1"/>
</dbReference>
<dbReference type="HAMAP" id="MF_01363">
    <property type="entry name" value="Ribosomal_bL21"/>
    <property type="match status" value="1"/>
</dbReference>
<proteinExistence type="inferred from homology"/>
<dbReference type="SUPFAM" id="SSF141091">
    <property type="entry name" value="L21p-like"/>
    <property type="match status" value="1"/>
</dbReference>
<evidence type="ECO:0000256" key="4">
    <source>
        <dbReference type="HAMAP-Rule" id="MF_01363"/>
    </source>
</evidence>
<dbReference type="EMBL" id="CP002541">
    <property type="protein sequence ID" value="ADY13801.1"/>
    <property type="molecule type" value="Genomic_DNA"/>
</dbReference>
<keyword evidence="4 5" id="KW-0699">rRNA-binding</keyword>
<comment type="function">
    <text evidence="4 5">This protein binds to 23S rRNA in the presence of protein L20.</text>
</comment>
<dbReference type="Pfam" id="PF00829">
    <property type="entry name" value="Ribosomal_L21p"/>
    <property type="match status" value="1"/>
</dbReference>
<sequence length="121" mass="13601">MCGIRDKHKLNLRMNIDMYALVEILGKQYKAVEGETVQVDYISSCEAGSSLEYATVLAVVDESNAKFGTPYVADAVVKATLVGDIKGDKIRVFKKKRRKGYKRTQGHRERYSLITIDKIIA</sequence>
<dbReference type="KEGG" id="sbu:SpiBuddy_1978"/>
<protein>
    <recommendedName>
        <fullName evidence="4">Large ribosomal subunit protein bL21</fullName>
    </recommendedName>
</protein>
<accession>F0RTR1</accession>
<dbReference type="GO" id="GO:0005840">
    <property type="term" value="C:ribosome"/>
    <property type="evidence" value="ECO:0007669"/>
    <property type="project" value="UniProtKB-KW"/>
</dbReference>
<dbReference type="HOGENOM" id="CLU_061463_3_2_12"/>
<evidence type="ECO:0000256" key="5">
    <source>
        <dbReference type="RuleBase" id="RU000562"/>
    </source>
</evidence>
<organism evidence="6 7">
    <name type="scientific">Sphaerochaeta globosa (strain ATCC BAA-1886 / DSM 22777 / Buddy)</name>
    <name type="common">Spirochaeta sp. (strain Buddy)</name>
    <dbReference type="NCBI Taxonomy" id="158189"/>
    <lineage>
        <taxon>Bacteria</taxon>
        <taxon>Pseudomonadati</taxon>
        <taxon>Spirochaetota</taxon>
        <taxon>Spirochaetia</taxon>
        <taxon>Spirochaetales</taxon>
        <taxon>Sphaerochaetaceae</taxon>
        <taxon>Sphaerochaeta</taxon>
    </lineage>
</organism>
<keyword evidence="3 4" id="KW-0687">Ribonucleoprotein</keyword>
<dbReference type="eggNOG" id="COG0261">
    <property type="taxonomic scope" value="Bacteria"/>
</dbReference>
<name>F0RTR1_SPHGB</name>
<dbReference type="GO" id="GO:1990904">
    <property type="term" value="C:ribonucleoprotein complex"/>
    <property type="evidence" value="ECO:0007669"/>
    <property type="project" value="UniProtKB-KW"/>
</dbReference>
<dbReference type="AlphaFoldDB" id="F0RTR1"/>
<gene>
    <name evidence="4" type="primary">rplU</name>
    <name evidence="6" type="ordered locus">SpiBuddy_1978</name>
</gene>
<evidence type="ECO:0000313" key="7">
    <source>
        <dbReference type="Proteomes" id="UP000008466"/>
    </source>
</evidence>
<dbReference type="PANTHER" id="PTHR21349:SF0">
    <property type="entry name" value="LARGE RIBOSOMAL SUBUNIT PROTEIN BL21M"/>
    <property type="match status" value="1"/>
</dbReference>
<comment type="similarity">
    <text evidence="1 4 5">Belongs to the bacterial ribosomal protein bL21 family.</text>
</comment>
<dbReference type="STRING" id="158189.SpiBuddy_1978"/>
<dbReference type="GO" id="GO:0003735">
    <property type="term" value="F:structural constituent of ribosome"/>
    <property type="evidence" value="ECO:0007669"/>
    <property type="project" value="InterPro"/>
</dbReference>
<keyword evidence="4 5" id="KW-0694">RNA-binding</keyword>
<keyword evidence="7" id="KW-1185">Reference proteome</keyword>
<reference evidence="7" key="1">
    <citation type="submission" date="2011-02" db="EMBL/GenBank/DDBJ databases">
        <title>Complete sequence of Spirochaeta sp. Buddy.</title>
        <authorList>
            <person name="Lucas S."/>
            <person name="Copeland A."/>
            <person name="Lapidus A."/>
            <person name="Cheng J.-F."/>
            <person name="Goodwin L."/>
            <person name="Pitluck S."/>
            <person name="Zeytun A."/>
            <person name="Detter J.C."/>
            <person name="Han C."/>
            <person name="Tapia R."/>
            <person name="Land M."/>
            <person name="Hauser L."/>
            <person name="Kyrpides N."/>
            <person name="Ivanova N."/>
            <person name="Mikhailova N."/>
            <person name="Pagani I."/>
            <person name="Ritalahti K.M."/>
            <person name="Loeffler F.E."/>
            <person name="Woyke T."/>
        </authorList>
    </citation>
    <scope>NUCLEOTIDE SEQUENCE [LARGE SCALE GENOMIC DNA]</scope>
    <source>
        <strain evidence="7">ATCC BAA-1886 / DSM 22777 / Buddy</strain>
    </source>
</reference>
<dbReference type="InterPro" id="IPR036164">
    <property type="entry name" value="bL21-like_sf"/>
</dbReference>
<evidence type="ECO:0000313" key="6">
    <source>
        <dbReference type="EMBL" id="ADY13801.1"/>
    </source>
</evidence>
<dbReference type="GO" id="GO:0006412">
    <property type="term" value="P:translation"/>
    <property type="evidence" value="ECO:0007669"/>
    <property type="project" value="UniProtKB-UniRule"/>
</dbReference>
<dbReference type="GO" id="GO:0005737">
    <property type="term" value="C:cytoplasm"/>
    <property type="evidence" value="ECO:0007669"/>
    <property type="project" value="UniProtKB-ARBA"/>
</dbReference>
<evidence type="ECO:0000256" key="2">
    <source>
        <dbReference type="ARBA" id="ARBA00022980"/>
    </source>
</evidence>
<evidence type="ECO:0000256" key="3">
    <source>
        <dbReference type="ARBA" id="ARBA00023274"/>
    </source>
</evidence>
<comment type="subunit">
    <text evidence="4">Part of the 50S ribosomal subunit. Contacts protein L20.</text>
</comment>